<dbReference type="AlphaFoldDB" id="A0AA36IWC2"/>
<feature type="signal peptide" evidence="2">
    <location>
        <begin position="1"/>
        <end position="27"/>
    </location>
</feature>
<keyword evidence="1" id="KW-0378">Hydrolase</keyword>
<proteinExistence type="predicted"/>
<dbReference type="InterPro" id="IPR029058">
    <property type="entry name" value="AB_hydrolase_fold"/>
</dbReference>
<evidence type="ECO:0000313" key="4">
    <source>
        <dbReference type="EMBL" id="CAJ1395140.1"/>
    </source>
</evidence>
<dbReference type="Gene3D" id="3.40.50.1820">
    <property type="entry name" value="alpha/beta hydrolase"/>
    <property type="match status" value="1"/>
</dbReference>
<comment type="caution">
    <text evidence="4">The sequence shown here is derived from an EMBL/GenBank/DDBJ whole genome shotgun (WGS) entry which is preliminary data.</text>
</comment>
<dbReference type="SUPFAM" id="SSF53474">
    <property type="entry name" value="alpha/beta-Hydrolases"/>
    <property type="match status" value="1"/>
</dbReference>
<dbReference type="GO" id="GO:0016787">
    <property type="term" value="F:hydrolase activity"/>
    <property type="evidence" value="ECO:0007669"/>
    <property type="project" value="UniProtKB-KW"/>
</dbReference>
<reference evidence="4" key="1">
    <citation type="submission" date="2023-08" db="EMBL/GenBank/DDBJ databases">
        <authorList>
            <person name="Chen Y."/>
            <person name="Shah S."/>
            <person name="Dougan E. K."/>
            <person name="Thang M."/>
            <person name="Chan C."/>
        </authorList>
    </citation>
    <scope>NUCLEOTIDE SEQUENCE</scope>
</reference>
<sequence length="309" mass="33306">MSPPKMPKVGRASAALVTLALLWHGRPSSFTLQRVSYGQKLAQEGDLLVPEGRCRGLVMLIHGGFWKAGFDRSLEIQVANYLISQDLCVWNVDYRAVGSGGGYPQTLSDVSQALAWLGTGEAEGLGVSKDLPLVVVGHSAGGHLAAWLGLQSLLEDKEQLRPRLVIAQAGVLDFKSAYEAHLGQGAVRDFLDTPLPESCASPLLAAANGAVADLLSKPRPDAEKRLSASDPLTLLRRVPPQRWTSEAPAFGLIHGAEDRIVPPEQSRAFHEAFPGKSVLQEVPGEGHFEHLQCESRVWSLAAELIDSYL</sequence>
<protein>
    <recommendedName>
        <fullName evidence="3">BD-FAE-like domain-containing protein</fullName>
    </recommendedName>
</protein>
<dbReference type="Proteomes" id="UP001178507">
    <property type="component" value="Unassembled WGS sequence"/>
</dbReference>
<dbReference type="InterPro" id="IPR050300">
    <property type="entry name" value="GDXG_lipolytic_enzyme"/>
</dbReference>
<dbReference type="InterPro" id="IPR049492">
    <property type="entry name" value="BD-FAE-like_dom"/>
</dbReference>
<evidence type="ECO:0000256" key="2">
    <source>
        <dbReference type="SAM" id="SignalP"/>
    </source>
</evidence>
<keyword evidence="2" id="KW-0732">Signal</keyword>
<name>A0AA36IWC2_9DINO</name>
<evidence type="ECO:0000259" key="3">
    <source>
        <dbReference type="Pfam" id="PF20434"/>
    </source>
</evidence>
<feature type="chain" id="PRO_5041289823" description="BD-FAE-like domain-containing protein" evidence="2">
    <location>
        <begin position="28"/>
        <end position="309"/>
    </location>
</feature>
<evidence type="ECO:0000256" key="1">
    <source>
        <dbReference type="ARBA" id="ARBA00022801"/>
    </source>
</evidence>
<dbReference type="EMBL" id="CAUJNA010003068">
    <property type="protein sequence ID" value="CAJ1395140.1"/>
    <property type="molecule type" value="Genomic_DNA"/>
</dbReference>
<keyword evidence="5" id="KW-1185">Reference proteome</keyword>
<dbReference type="PANTHER" id="PTHR48081">
    <property type="entry name" value="AB HYDROLASE SUPERFAMILY PROTEIN C4A8.06C"/>
    <property type="match status" value="1"/>
</dbReference>
<dbReference type="Pfam" id="PF20434">
    <property type="entry name" value="BD-FAE"/>
    <property type="match status" value="1"/>
</dbReference>
<evidence type="ECO:0000313" key="5">
    <source>
        <dbReference type="Proteomes" id="UP001178507"/>
    </source>
</evidence>
<feature type="domain" description="BD-FAE-like" evidence="3">
    <location>
        <begin position="56"/>
        <end position="272"/>
    </location>
</feature>
<gene>
    <name evidence="4" type="ORF">EVOR1521_LOCUS19646</name>
</gene>
<dbReference type="PANTHER" id="PTHR48081:SF33">
    <property type="entry name" value="KYNURENINE FORMAMIDASE"/>
    <property type="match status" value="1"/>
</dbReference>
<accession>A0AA36IWC2</accession>
<organism evidence="4 5">
    <name type="scientific">Effrenium voratum</name>
    <dbReference type="NCBI Taxonomy" id="2562239"/>
    <lineage>
        <taxon>Eukaryota</taxon>
        <taxon>Sar</taxon>
        <taxon>Alveolata</taxon>
        <taxon>Dinophyceae</taxon>
        <taxon>Suessiales</taxon>
        <taxon>Symbiodiniaceae</taxon>
        <taxon>Effrenium</taxon>
    </lineage>
</organism>